<evidence type="ECO:0000313" key="2">
    <source>
        <dbReference type="Proteomes" id="UP001185012"/>
    </source>
</evidence>
<accession>A0ABU1IJE5</accession>
<dbReference type="Pfam" id="PF08968">
    <property type="entry name" value="DUF1885"/>
    <property type="match status" value="1"/>
</dbReference>
<proteinExistence type="predicted"/>
<evidence type="ECO:0000313" key="1">
    <source>
        <dbReference type="EMBL" id="MDR6224876.1"/>
    </source>
</evidence>
<keyword evidence="2" id="KW-1185">Reference proteome</keyword>
<name>A0ABU1IJE5_9BACL</name>
<comment type="caution">
    <text evidence="1">The sequence shown here is derived from an EMBL/GenBank/DDBJ whole genome shotgun (WGS) entry which is preliminary data.</text>
</comment>
<dbReference type="InterPro" id="IPR036294">
    <property type="entry name" value="Rbstp2229-like_sf"/>
</dbReference>
<dbReference type="EMBL" id="JAVDQG010000002">
    <property type="protein sequence ID" value="MDR6224876.1"/>
    <property type="molecule type" value="Genomic_DNA"/>
</dbReference>
<dbReference type="Gene3D" id="1.20.5.850">
    <property type="entry name" value="Rbstp2229 protein"/>
    <property type="match status" value="1"/>
</dbReference>
<dbReference type="InterPro" id="IPR015062">
    <property type="entry name" value="DUF1885"/>
</dbReference>
<dbReference type="RefSeq" id="WP_309862790.1">
    <property type="nucleotide sequence ID" value="NZ_JAVDQG010000002.1"/>
</dbReference>
<dbReference type="SUPFAM" id="SSF111171">
    <property type="entry name" value="Rbstp2229 protein"/>
    <property type="match status" value="1"/>
</dbReference>
<sequence length="140" mass="16308">MAKSAWITLVEESTLQEATLDDVRAALERYVEMTAHTGQQLGWEYADAAFPYDILEQEEEGRRYLLLKGKDPHLYKHLILGVDNRTEEWEHPHIQLVLPTGSTHGDRAKANEFCRYLAKTFQGKLHLFNGRVMFFYPRKV</sequence>
<dbReference type="Proteomes" id="UP001185012">
    <property type="component" value="Unassembled WGS sequence"/>
</dbReference>
<evidence type="ECO:0008006" key="3">
    <source>
        <dbReference type="Google" id="ProtNLM"/>
    </source>
</evidence>
<dbReference type="Gene3D" id="3.30.310.120">
    <property type="entry name" value="Rbstp2229 like protein"/>
    <property type="match status" value="1"/>
</dbReference>
<protein>
    <recommendedName>
        <fullName evidence="3">DUF1885 family protein</fullName>
    </recommendedName>
</protein>
<reference evidence="1 2" key="1">
    <citation type="submission" date="2023-07" db="EMBL/GenBank/DDBJ databases">
        <title>Genomic Encyclopedia of Type Strains, Phase IV (KMG-IV): sequencing the most valuable type-strain genomes for metagenomic binning, comparative biology and taxonomic classification.</title>
        <authorList>
            <person name="Goeker M."/>
        </authorList>
    </citation>
    <scope>NUCLEOTIDE SEQUENCE [LARGE SCALE GENOMIC DNA]</scope>
    <source>
        <strain evidence="1 2">DSM 45903</strain>
    </source>
</reference>
<gene>
    <name evidence="1" type="ORF">JOE21_000867</name>
</gene>
<organism evidence="1 2">
    <name type="scientific">Desmospora profundinema</name>
    <dbReference type="NCBI Taxonomy" id="1571184"/>
    <lineage>
        <taxon>Bacteria</taxon>
        <taxon>Bacillati</taxon>
        <taxon>Bacillota</taxon>
        <taxon>Bacilli</taxon>
        <taxon>Bacillales</taxon>
        <taxon>Thermoactinomycetaceae</taxon>
        <taxon>Desmospora</taxon>
    </lineage>
</organism>